<dbReference type="OrthoDB" id="679968at2"/>
<sequence>MKPVLFLIFLITATTTITVAQTRTRDVLFPHFAEDKAKLEAKEKKGDNTPPRQQGRSSKESIFTSYNPQSAGPKARPLGAQARKQSKATPSDLSGQAALEQQQANKATSSPQPLTLPTQGEEPKADLKTTKGQLKKH</sequence>
<dbReference type="AlphaFoldDB" id="A0A3E1NYL2"/>
<feature type="region of interest" description="Disordered" evidence="1">
    <location>
        <begin position="38"/>
        <end position="137"/>
    </location>
</feature>
<feature type="compositionally biased region" description="Basic and acidic residues" evidence="1">
    <location>
        <begin position="38"/>
        <end position="47"/>
    </location>
</feature>
<evidence type="ECO:0000256" key="1">
    <source>
        <dbReference type="SAM" id="MobiDB-lite"/>
    </source>
</evidence>
<organism evidence="2 3">
    <name type="scientific">Chitinophaga silvisoli</name>
    <dbReference type="NCBI Taxonomy" id="2291814"/>
    <lineage>
        <taxon>Bacteria</taxon>
        <taxon>Pseudomonadati</taxon>
        <taxon>Bacteroidota</taxon>
        <taxon>Chitinophagia</taxon>
        <taxon>Chitinophagales</taxon>
        <taxon>Chitinophagaceae</taxon>
        <taxon>Chitinophaga</taxon>
    </lineage>
</organism>
<dbReference type="EMBL" id="QTJV01000008">
    <property type="protein sequence ID" value="RFM33013.1"/>
    <property type="molecule type" value="Genomic_DNA"/>
</dbReference>
<accession>A0A3E1NYL2</accession>
<comment type="caution">
    <text evidence="2">The sequence shown here is derived from an EMBL/GenBank/DDBJ whole genome shotgun (WGS) entry which is preliminary data.</text>
</comment>
<gene>
    <name evidence="2" type="ORF">DXN04_21505</name>
</gene>
<proteinExistence type="predicted"/>
<protein>
    <submittedName>
        <fullName evidence="2">Uncharacterized protein</fullName>
    </submittedName>
</protein>
<keyword evidence="3" id="KW-1185">Reference proteome</keyword>
<name>A0A3E1NYL2_9BACT</name>
<dbReference type="Proteomes" id="UP000261174">
    <property type="component" value="Unassembled WGS sequence"/>
</dbReference>
<evidence type="ECO:0000313" key="2">
    <source>
        <dbReference type="EMBL" id="RFM33013.1"/>
    </source>
</evidence>
<dbReference type="RefSeq" id="WP_116855449.1">
    <property type="nucleotide sequence ID" value="NZ_QTJV01000008.1"/>
</dbReference>
<feature type="compositionally biased region" description="Polar residues" evidence="1">
    <location>
        <begin position="50"/>
        <end position="70"/>
    </location>
</feature>
<evidence type="ECO:0000313" key="3">
    <source>
        <dbReference type="Proteomes" id="UP000261174"/>
    </source>
</evidence>
<feature type="compositionally biased region" description="Polar residues" evidence="1">
    <location>
        <begin position="87"/>
        <end position="118"/>
    </location>
</feature>
<reference evidence="2 3" key="1">
    <citation type="submission" date="2018-08" db="EMBL/GenBank/DDBJ databases">
        <title>Chitinophaga sp. K20C18050901, a novel bacterium isolated from forest soil.</title>
        <authorList>
            <person name="Wang C."/>
        </authorList>
    </citation>
    <scope>NUCLEOTIDE SEQUENCE [LARGE SCALE GENOMIC DNA]</scope>
    <source>
        <strain evidence="2 3">K20C18050901</strain>
    </source>
</reference>